<reference evidence="2 3" key="2">
    <citation type="journal article" date="2013" name="Genome Announc.">
        <title>Draft Genome Sequence of Methylobacterium mesophilicum Strain SR1.6/6, Isolated from Citrus sinensis.</title>
        <authorList>
            <person name="Marinho Almeida D."/>
            <person name="Dini-Andreote F."/>
            <person name="Camargo Neves A.A."/>
            <person name="Juca Ramos R.T."/>
            <person name="Andreote F.D."/>
            <person name="Carneiro A.R."/>
            <person name="Oliveira de Souza Lima A."/>
            <person name="Caracciolo Gomes de Sa P.H."/>
            <person name="Ribeiro Barbosa M.S."/>
            <person name="Araujo W.L."/>
            <person name="Silva A."/>
        </authorList>
    </citation>
    <scope>NUCLEOTIDE SEQUENCE [LARGE SCALE GENOMIC DNA]</scope>
    <source>
        <strain evidence="2 3">SR1.6/6</strain>
    </source>
</reference>
<dbReference type="RefSeq" id="WP_010683827.1">
    <property type="nucleotide sequence ID" value="NZ_CP043538.1"/>
</dbReference>
<dbReference type="InterPro" id="IPR029063">
    <property type="entry name" value="SAM-dependent_MTases_sf"/>
</dbReference>
<evidence type="ECO:0000313" key="3">
    <source>
        <dbReference type="Proteomes" id="UP000012488"/>
    </source>
</evidence>
<sequence length="255" mass="27204">MSARNHASNVVDQFGAQASAYVASAVHAAGADLDRIGALIRGRPAAKVLDLGCGGGHVAFTAAAAGATVTAYDLSEAMLTAVSAEAGRRGLDRIETRQGAAETLPFADATFDAVLTRYSAHHWHDVPAALKEARRVLKRDGLLVVCDIVAAEDPLLDTHLQAVELLRDPSHVRDYRVSEWRALLEAAGFTPGATLESRPRMEFASWIARMRTAAPLVAAIRALQATAPAEVVEHFRIEADGSFLLDSVLIEARPH</sequence>
<dbReference type="InterPro" id="IPR013216">
    <property type="entry name" value="Methyltransf_11"/>
</dbReference>
<protein>
    <submittedName>
        <fullName evidence="2">Methyltransferase domain-containing protein</fullName>
    </submittedName>
</protein>
<dbReference type="AlphaFoldDB" id="A0A6B9FBG7"/>
<evidence type="ECO:0000259" key="1">
    <source>
        <dbReference type="Pfam" id="PF08241"/>
    </source>
</evidence>
<dbReference type="PANTHER" id="PTHR43591">
    <property type="entry name" value="METHYLTRANSFERASE"/>
    <property type="match status" value="1"/>
</dbReference>
<dbReference type="Pfam" id="PF08241">
    <property type="entry name" value="Methyltransf_11"/>
    <property type="match status" value="1"/>
</dbReference>
<proteinExistence type="predicted"/>
<dbReference type="GO" id="GO:0032259">
    <property type="term" value="P:methylation"/>
    <property type="evidence" value="ECO:0007669"/>
    <property type="project" value="UniProtKB-KW"/>
</dbReference>
<reference evidence="2 3" key="1">
    <citation type="journal article" date="2012" name="Genet. Mol. Biol.">
        <title>Analysis of 16S rRNA and mxaF genes revealing insights into Methylobacterium niche-specific plant association.</title>
        <authorList>
            <person name="Dourado M.N."/>
            <person name="Andreote F.D."/>
            <person name="Dini-Andreote F."/>
            <person name="Conti R."/>
            <person name="Araujo J.M."/>
            <person name="Araujo W.L."/>
        </authorList>
    </citation>
    <scope>NUCLEOTIDE SEQUENCE [LARGE SCALE GENOMIC DNA]</scope>
    <source>
        <strain evidence="2 3">SR1.6/6</strain>
    </source>
</reference>
<dbReference type="OrthoDB" id="9787738at2"/>
<dbReference type="Proteomes" id="UP000012488">
    <property type="component" value="Chromosome"/>
</dbReference>
<gene>
    <name evidence="2" type="ORF">MMSR116_02975</name>
</gene>
<accession>A0A6B9FBG7</accession>
<dbReference type="EMBL" id="CP043538">
    <property type="protein sequence ID" value="QGY00973.1"/>
    <property type="molecule type" value="Genomic_DNA"/>
</dbReference>
<dbReference type="GO" id="GO:0008757">
    <property type="term" value="F:S-adenosylmethionine-dependent methyltransferase activity"/>
    <property type="evidence" value="ECO:0007669"/>
    <property type="project" value="InterPro"/>
</dbReference>
<dbReference type="KEGG" id="mmes:MMSR116_02975"/>
<keyword evidence="2" id="KW-0808">Transferase</keyword>
<feature type="domain" description="Methyltransferase type 11" evidence="1">
    <location>
        <begin position="49"/>
        <end position="145"/>
    </location>
</feature>
<name>A0A6B9FBG7_9HYPH</name>
<dbReference type="SUPFAM" id="SSF53335">
    <property type="entry name" value="S-adenosyl-L-methionine-dependent methyltransferases"/>
    <property type="match status" value="1"/>
</dbReference>
<organism evidence="2 3">
    <name type="scientific">Methylobacterium mesophilicum SR1.6/6</name>
    <dbReference type="NCBI Taxonomy" id="908290"/>
    <lineage>
        <taxon>Bacteria</taxon>
        <taxon>Pseudomonadati</taxon>
        <taxon>Pseudomonadota</taxon>
        <taxon>Alphaproteobacteria</taxon>
        <taxon>Hyphomicrobiales</taxon>
        <taxon>Methylobacteriaceae</taxon>
        <taxon>Methylobacterium</taxon>
    </lineage>
</organism>
<dbReference type="Gene3D" id="3.40.50.150">
    <property type="entry name" value="Vaccinia Virus protein VP39"/>
    <property type="match status" value="1"/>
</dbReference>
<evidence type="ECO:0000313" key="2">
    <source>
        <dbReference type="EMBL" id="QGY00973.1"/>
    </source>
</evidence>
<dbReference type="PANTHER" id="PTHR43591:SF24">
    <property type="entry name" value="2-METHOXY-6-POLYPRENYL-1,4-BENZOQUINOL METHYLASE, MITOCHONDRIAL"/>
    <property type="match status" value="1"/>
</dbReference>
<keyword evidence="2" id="KW-0489">Methyltransferase</keyword>
<dbReference type="CDD" id="cd02440">
    <property type="entry name" value="AdoMet_MTases"/>
    <property type="match status" value="1"/>
</dbReference>